<name>A0A812M5U8_SYMPI</name>
<keyword evidence="2" id="KW-1185">Reference proteome</keyword>
<proteinExistence type="predicted"/>
<evidence type="ECO:0000313" key="1">
    <source>
        <dbReference type="EMBL" id="CAE7258939.1"/>
    </source>
</evidence>
<dbReference type="Proteomes" id="UP000649617">
    <property type="component" value="Unassembled WGS sequence"/>
</dbReference>
<gene>
    <name evidence="1" type="ORF">SPIL2461_LOCUS5359</name>
</gene>
<comment type="caution">
    <text evidence="1">The sequence shown here is derived from an EMBL/GenBank/DDBJ whole genome shotgun (WGS) entry which is preliminary data.</text>
</comment>
<evidence type="ECO:0000313" key="2">
    <source>
        <dbReference type="Proteomes" id="UP000649617"/>
    </source>
</evidence>
<organism evidence="1 2">
    <name type="scientific">Symbiodinium pilosum</name>
    <name type="common">Dinoflagellate</name>
    <dbReference type="NCBI Taxonomy" id="2952"/>
    <lineage>
        <taxon>Eukaryota</taxon>
        <taxon>Sar</taxon>
        <taxon>Alveolata</taxon>
        <taxon>Dinophyceae</taxon>
        <taxon>Suessiales</taxon>
        <taxon>Symbiodiniaceae</taxon>
        <taxon>Symbiodinium</taxon>
    </lineage>
</organism>
<sequence>MTDDRGPVHKDFPEDGSKKTYMDLQTYVFPGLGGADSCVLCGKETELLWKNGFSPSMDLEDDEKVEKHAHCRRFSAVPMGDDEPDPSSLEIVLTLDGFNQVTAHGALASFFEACGCWLDP</sequence>
<reference evidence="1" key="1">
    <citation type="submission" date="2021-02" db="EMBL/GenBank/DDBJ databases">
        <authorList>
            <person name="Dougan E. K."/>
            <person name="Rhodes N."/>
            <person name="Thang M."/>
            <person name="Chan C."/>
        </authorList>
    </citation>
    <scope>NUCLEOTIDE SEQUENCE</scope>
</reference>
<dbReference type="EMBL" id="CAJNIZ010007557">
    <property type="protein sequence ID" value="CAE7258939.1"/>
    <property type="molecule type" value="Genomic_DNA"/>
</dbReference>
<dbReference type="AlphaFoldDB" id="A0A812M5U8"/>
<protein>
    <submittedName>
        <fullName evidence="1">Uncharacterized protein</fullName>
    </submittedName>
</protein>
<dbReference type="OrthoDB" id="10634821at2759"/>
<accession>A0A812M5U8</accession>